<dbReference type="GO" id="GO:0045087">
    <property type="term" value="P:innate immune response"/>
    <property type="evidence" value="ECO:0000318"/>
    <property type="project" value="GO_Central"/>
</dbReference>
<dbReference type="KEGG" id="xtr:100493536"/>
<dbReference type="PANTHER" id="PTHR25462:SF229">
    <property type="entry name" value="TRANSCRIPTION INTERMEDIARY FACTOR 1-BETA"/>
    <property type="match status" value="1"/>
</dbReference>
<dbReference type="Ensembl" id="ENSXETT00000115640">
    <property type="protein sequence ID" value="ENSXETP00000119400"/>
    <property type="gene ID" value="ENSXETG00000030125"/>
</dbReference>
<reference evidence="9" key="1">
    <citation type="journal article" date="2010" name="Science">
        <title>The genome of the Western clawed frog Xenopus tropicalis.</title>
        <authorList>
            <person name="Hellsten U."/>
            <person name="Harland R.M."/>
            <person name="Gilchrist M.J."/>
            <person name="Hendrix D."/>
            <person name="Jurka J."/>
            <person name="Kapitonov V."/>
            <person name="Ovcharenko I."/>
            <person name="Putnam N.H."/>
            <person name="Shu S."/>
            <person name="Taher L."/>
            <person name="Blitz I.L."/>
            <person name="Blumberg B."/>
            <person name="Dichmann D.S."/>
            <person name="Dubchak I."/>
            <person name="Amaya E."/>
            <person name="Detter J.C."/>
            <person name="Fletcher R."/>
            <person name="Gerhard D.S."/>
            <person name="Goodstein D."/>
            <person name="Graves T."/>
            <person name="Grigoriev I.V."/>
            <person name="Grimwood J."/>
            <person name="Kawashima T."/>
            <person name="Lindquist E."/>
            <person name="Lucas S.M."/>
            <person name="Mead P.E."/>
            <person name="Mitros T."/>
            <person name="Ogino H."/>
            <person name="Ohta Y."/>
            <person name="Poliakov A.V."/>
            <person name="Pollet N."/>
            <person name="Robert J."/>
            <person name="Salamov A."/>
            <person name="Sater A.K."/>
            <person name="Schmutz J."/>
            <person name="Terry A."/>
            <person name="Vize P.D."/>
            <person name="Warren W.C."/>
            <person name="Wells D."/>
            <person name="Wills A."/>
            <person name="Wilson R.K."/>
            <person name="Zimmerman L.B."/>
            <person name="Zorn A.M."/>
            <person name="Grainger R."/>
            <person name="Grammer T."/>
            <person name="Khokha M.K."/>
            <person name="Richardson P.M."/>
            <person name="Rokhsar D.S."/>
        </authorList>
    </citation>
    <scope>NUCLEOTIDE SEQUENCE [LARGE SCALE GENOMIC DNA]</scope>
    <source>
        <strain evidence="9">Nigerian</strain>
    </source>
</reference>
<dbReference type="CDD" id="cd19790">
    <property type="entry name" value="Bbox2_TRIM59_C-XI"/>
    <property type="match status" value="1"/>
</dbReference>
<evidence type="ECO:0000313" key="10">
    <source>
        <dbReference type="Proteomes" id="UP000008143"/>
    </source>
</evidence>
<dbReference type="GeneTree" id="ENSGT00940000165917"/>
<dbReference type="InterPro" id="IPR047153">
    <property type="entry name" value="TRIM45/56/19-like"/>
</dbReference>
<dbReference type="Pfam" id="PF13445">
    <property type="entry name" value="zf-RING_UBOX"/>
    <property type="match status" value="1"/>
</dbReference>
<dbReference type="Gene3D" id="3.30.160.60">
    <property type="entry name" value="Classic Zinc Finger"/>
    <property type="match status" value="1"/>
</dbReference>
<dbReference type="GO" id="GO:0005737">
    <property type="term" value="C:cytoplasm"/>
    <property type="evidence" value="ECO:0000318"/>
    <property type="project" value="GO_Central"/>
</dbReference>
<dbReference type="SUPFAM" id="SSF57850">
    <property type="entry name" value="RING/U-box"/>
    <property type="match status" value="1"/>
</dbReference>
<dbReference type="Proteomes" id="UP000008143">
    <property type="component" value="Chromosome 5"/>
</dbReference>
<evidence type="ECO:0000259" key="8">
    <source>
        <dbReference type="PROSITE" id="PS50119"/>
    </source>
</evidence>
<evidence type="ECO:0000259" key="7">
    <source>
        <dbReference type="PROSITE" id="PS50089"/>
    </source>
</evidence>
<keyword evidence="6" id="KW-1133">Transmembrane helix</keyword>
<protein>
    <submittedName>
        <fullName evidence="9">Tripartite motif containing 59</fullName>
    </submittedName>
    <submittedName>
        <fullName evidence="11">Tripartite motif-containing protein 59</fullName>
    </submittedName>
</protein>
<reference evidence="11" key="3">
    <citation type="submission" date="2025-04" db="UniProtKB">
        <authorList>
            <consortium name="RefSeq"/>
        </authorList>
    </citation>
    <scope>IDENTIFICATION</scope>
    <source>
        <strain evidence="11">Nigerian</strain>
        <tissue evidence="11">Liver and blood</tissue>
    </source>
</reference>
<evidence type="ECO:0000256" key="5">
    <source>
        <dbReference type="SAM" id="Coils"/>
    </source>
</evidence>
<evidence type="ECO:0000313" key="9">
    <source>
        <dbReference type="Ensembl" id="ENSXETP00000061918"/>
    </source>
</evidence>
<dbReference type="RefSeq" id="XP_002933282.1">
    <property type="nucleotide sequence ID" value="XM_002933236.5"/>
</dbReference>
<keyword evidence="6" id="KW-0812">Transmembrane</keyword>
<dbReference type="OMA" id="QEYTPHI"/>
<gene>
    <name evidence="9 11 12" type="primary">trim59</name>
</gene>
<keyword evidence="10" id="KW-1185">Reference proteome</keyword>
<evidence type="ECO:0000256" key="3">
    <source>
        <dbReference type="ARBA" id="ARBA00022833"/>
    </source>
</evidence>
<evidence type="ECO:0000313" key="12">
    <source>
        <dbReference type="Xenbase" id="XB-GENE-877311"/>
    </source>
</evidence>
<dbReference type="OrthoDB" id="6105938at2759"/>
<accession>A0A6I8Q2K2</accession>
<evidence type="ECO:0000256" key="4">
    <source>
        <dbReference type="PROSITE-ProRule" id="PRU00024"/>
    </source>
</evidence>
<evidence type="ECO:0000256" key="1">
    <source>
        <dbReference type="ARBA" id="ARBA00022723"/>
    </source>
</evidence>
<dbReference type="Xenbase" id="XB-GENE-877311">
    <property type="gene designation" value="trim59"/>
</dbReference>
<dbReference type="InterPro" id="IPR027370">
    <property type="entry name" value="Znf-RING_euk"/>
</dbReference>
<dbReference type="AGR" id="Xenbase:XB-GENE-877311"/>
<sequence>MDNFEDELTCSVCYNIFDDPRILPCSHTFCRNCLEKVIHSSGSGLWRTSAAWLKCPSCRNTSELTMSGTLALPINFALKSIVEKYKSENHFKAATCPEHNKQPLNLFCLRDRKLICGQCLTVGQHQGHAIDDPESAYLKERLTASKYLHILTDKHFIGVSFVIEKLEEQMNYCKQIVLDDKKEVVSCFERLNETLEQKKQDMLAALSDLNRQIVEVYAPKIEEMKQIQDEELDLISLSSSVQEEPSPLLFLESLHNIRKRMKALKKQELVTVHPVAIYPRVRQFLNNEWAKARLGEINLVPTPTINLCFETPKKSRMLQDKWTVLCILLIMTLFFVLMFAIWLYDTNTLNYFASRYMSYLSEIMDPVRKGLSSATCAIREAALHCWHLSEVWLSRLL</sequence>
<keyword evidence="1" id="KW-0479">Metal-binding</keyword>
<dbReference type="CDD" id="cd16581">
    <property type="entry name" value="RING-HC_TRIM13_like_C-V"/>
    <property type="match status" value="1"/>
</dbReference>
<dbReference type="Bgee" id="ENSXETG00000030125">
    <property type="expression patterns" value="Expressed in brain and 9 other cell types or tissues"/>
</dbReference>
<keyword evidence="6" id="KW-0472">Membrane</keyword>
<dbReference type="CTD" id="286827"/>
<dbReference type="GO" id="GO:0061630">
    <property type="term" value="F:ubiquitin protein ligase activity"/>
    <property type="evidence" value="ECO:0000318"/>
    <property type="project" value="GO_Central"/>
</dbReference>
<keyword evidence="5" id="KW-0175">Coiled coil</keyword>
<dbReference type="SUPFAM" id="SSF57845">
    <property type="entry name" value="B-box zinc-binding domain"/>
    <property type="match status" value="1"/>
</dbReference>
<dbReference type="SMART" id="SM00336">
    <property type="entry name" value="BBOX"/>
    <property type="match status" value="1"/>
</dbReference>
<organism evidence="9">
    <name type="scientific">Xenopus tropicalis</name>
    <name type="common">Western clawed frog</name>
    <name type="synonym">Silurana tropicalis</name>
    <dbReference type="NCBI Taxonomy" id="8364"/>
    <lineage>
        <taxon>Eukaryota</taxon>
        <taxon>Metazoa</taxon>
        <taxon>Chordata</taxon>
        <taxon>Craniata</taxon>
        <taxon>Vertebrata</taxon>
        <taxon>Euteleostomi</taxon>
        <taxon>Amphibia</taxon>
        <taxon>Batrachia</taxon>
        <taxon>Anura</taxon>
        <taxon>Pipoidea</taxon>
        <taxon>Pipidae</taxon>
        <taxon>Xenopodinae</taxon>
        <taxon>Xenopus</taxon>
        <taxon>Silurana</taxon>
    </lineage>
</organism>
<feature type="coiled-coil region" evidence="5">
    <location>
        <begin position="178"/>
        <end position="212"/>
    </location>
</feature>
<feature type="transmembrane region" description="Helical" evidence="6">
    <location>
        <begin position="322"/>
        <end position="344"/>
    </location>
</feature>
<proteinExistence type="predicted"/>
<feature type="domain" description="B box-type" evidence="8">
    <location>
        <begin position="91"/>
        <end position="133"/>
    </location>
</feature>
<dbReference type="GO" id="GO:0008270">
    <property type="term" value="F:zinc ion binding"/>
    <property type="evidence" value="ECO:0007669"/>
    <property type="project" value="UniProtKB-KW"/>
</dbReference>
<dbReference type="SMART" id="SM00184">
    <property type="entry name" value="RING"/>
    <property type="match status" value="1"/>
</dbReference>
<dbReference type="GeneID" id="100493536"/>
<dbReference type="PROSITE" id="PS00518">
    <property type="entry name" value="ZF_RING_1"/>
    <property type="match status" value="1"/>
</dbReference>
<dbReference type="InterPro" id="IPR013083">
    <property type="entry name" value="Znf_RING/FYVE/PHD"/>
</dbReference>
<dbReference type="GO" id="GO:0036503">
    <property type="term" value="P:ERAD pathway"/>
    <property type="evidence" value="ECO:0000318"/>
    <property type="project" value="GO_Central"/>
</dbReference>
<keyword evidence="2 4" id="KW-0863">Zinc-finger</keyword>
<keyword evidence="3" id="KW-0862">Zinc</keyword>
<dbReference type="Gene3D" id="3.30.40.10">
    <property type="entry name" value="Zinc/RING finger domain, C3HC4 (zinc finger)"/>
    <property type="match status" value="1"/>
</dbReference>
<name>A0A6I8Q2K2_XENTR</name>
<dbReference type="Pfam" id="PF00643">
    <property type="entry name" value="zf-B_box"/>
    <property type="match status" value="1"/>
</dbReference>
<dbReference type="PANTHER" id="PTHR25462">
    <property type="entry name" value="BONUS, ISOFORM C-RELATED"/>
    <property type="match status" value="1"/>
</dbReference>
<dbReference type="GO" id="GO:0043123">
    <property type="term" value="P:positive regulation of canonical NF-kappaB signal transduction"/>
    <property type="evidence" value="ECO:0000318"/>
    <property type="project" value="GO_Central"/>
</dbReference>
<evidence type="ECO:0000256" key="2">
    <source>
        <dbReference type="ARBA" id="ARBA00022771"/>
    </source>
</evidence>
<evidence type="ECO:0000256" key="6">
    <source>
        <dbReference type="SAM" id="Phobius"/>
    </source>
</evidence>
<dbReference type="InterPro" id="IPR001841">
    <property type="entry name" value="Znf_RING"/>
</dbReference>
<dbReference type="InterPro" id="IPR017907">
    <property type="entry name" value="Znf_RING_CS"/>
</dbReference>
<dbReference type="InterPro" id="IPR000315">
    <property type="entry name" value="Znf_B-box"/>
</dbReference>
<evidence type="ECO:0000313" key="11">
    <source>
        <dbReference type="RefSeq" id="XP_002933282.1"/>
    </source>
</evidence>
<dbReference type="PROSITE" id="PS50089">
    <property type="entry name" value="ZF_RING_2"/>
    <property type="match status" value="1"/>
</dbReference>
<dbReference type="Ensembl" id="ENSXETT00000105350">
    <property type="protein sequence ID" value="ENSXETP00000118760"/>
    <property type="gene ID" value="ENSXETG00000030125"/>
</dbReference>
<dbReference type="GO" id="GO:0016239">
    <property type="term" value="P:positive regulation of macroautophagy"/>
    <property type="evidence" value="ECO:0000318"/>
    <property type="project" value="GO_Central"/>
</dbReference>
<reference evidence="9" key="2">
    <citation type="submission" date="2020-05" db="UniProtKB">
        <authorList>
            <consortium name="Ensembl"/>
        </authorList>
    </citation>
    <scope>IDENTIFICATION</scope>
</reference>
<dbReference type="PROSITE" id="PS50119">
    <property type="entry name" value="ZF_BBOX"/>
    <property type="match status" value="1"/>
</dbReference>
<feature type="domain" description="RING-type" evidence="7">
    <location>
        <begin position="10"/>
        <end position="59"/>
    </location>
</feature>
<dbReference type="Ensembl" id="ENSXETT00000065366">
    <property type="protein sequence ID" value="ENSXETP00000061918"/>
    <property type="gene ID" value="ENSXETG00000030125"/>
</dbReference>
<dbReference type="AlphaFoldDB" id="A0A6I8Q2K2"/>